<evidence type="ECO:0000256" key="1">
    <source>
        <dbReference type="ARBA" id="ARBA00004141"/>
    </source>
</evidence>
<dbReference type="PANTHER" id="PTHR43229">
    <property type="entry name" value="NODULATION PROTEIN J"/>
    <property type="match status" value="1"/>
</dbReference>
<feature type="domain" description="ABC transmembrane type-2" evidence="7">
    <location>
        <begin position="34"/>
        <end position="264"/>
    </location>
</feature>
<evidence type="ECO:0000256" key="6">
    <source>
        <dbReference type="RuleBase" id="RU361157"/>
    </source>
</evidence>
<keyword evidence="4 6" id="KW-0472">Membrane</keyword>
<evidence type="ECO:0000256" key="5">
    <source>
        <dbReference type="ARBA" id="ARBA00023251"/>
    </source>
</evidence>
<organism evidence="8 9">
    <name type="scientific">Kribbella alba</name>
    <dbReference type="NCBI Taxonomy" id="190197"/>
    <lineage>
        <taxon>Bacteria</taxon>
        <taxon>Bacillati</taxon>
        <taxon>Actinomycetota</taxon>
        <taxon>Actinomycetes</taxon>
        <taxon>Propionibacteriales</taxon>
        <taxon>Kribbellaceae</taxon>
        <taxon>Kribbella</taxon>
    </lineage>
</organism>
<dbReference type="PROSITE" id="PS51012">
    <property type="entry name" value="ABC_TM2"/>
    <property type="match status" value="1"/>
</dbReference>
<evidence type="ECO:0000256" key="4">
    <source>
        <dbReference type="ARBA" id="ARBA00023136"/>
    </source>
</evidence>
<evidence type="ECO:0000313" key="9">
    <source>
        <dbReference type="Proteomes" id="UP001501319"/>
    </source>
</evidence>
<evidence type="ECO:0000313" key="8">
    <source>
        <dbReference type="EMBL" id="GAA1629598.1"/>
    </source>
</evidence>
<feature type="transmembrane region" description="Helical" evidence="6">
    <location>
        <begin position="151"/>
        <end position="174"/>
    </location>
</feature>
<feature type="transmembrane region" description="Helical" evidence="6">
    <location>
        <begin position="69"/>
        <end position="90"/>
    </location>
</feature>
<dbReference type="InterPro" id="IPR013525">
    <property type="entry name" value="ABC2_TM"/>
</dbReference>
<reference evidence="8 9" key="1">
    <citation type="journal article" date="2019" name="Int. J. Syst. Evol. Microbiol.">
        <title>The Global Catalogue of Microorganisms (GCM) 10K type strain sequencing project: providing services to taxonomists for standard genome sequencing and annotation.</title>
        <authorList>
            <consortium name="The Broad Institute Genomics Platform"/>
            <consortium name="The Broad Institute Genome Sequencing Center for Infectious Disease"/>
            <person name="Wu L."/>
            <person name="Ma J."/>
        </authorList>
    </citation>
    <scope>NUCLEOTIDE SEQUENCE [LARGE SCALE GENOMIC DNA]</scope>
    <source>
        <strain evidence="8 9">JCM 14306</strain>
    </source>
</reference>
<accession>A0ABN2F5T7</accession>
<dbReference type="InterPro" id="IPR000412">
    <property type="entry name" value="ABC_2_transport"/>
</dbReference>
<keyword evidence="5" id="KW-0046">Antibiotic resistance</keyword>
<evidence type="ECO:0000259" key="7">
    <source>
        <dbReference type="PROSITE" id="PS51012"/>
    </source>
</evidence>
<dbReference type="InterPro" id="IPR051784">
    <property type="entry name" value="Nod_factor_ABC_transporter"/>
</dbReference>
<sequence length="267" mass="29462">MATLTARVLPMPVRAGSGRHLVERNFLVYRRSWIVFVSGFFEPVFYLLSIGIGVAQLVGDFTLSDGTKIGYAAFVAPAMLASSAMNGAIFDSTYNIFFRMKYARLYDAMLATPLRPWDVATGEVTWALLRGTAYSAMFIVVMLVMGLIESWWALLALPAAVLIGYAFAGAGMALTTFMRSWQDFEFVTLATMPMFLFSATFFPVDTYPGAIRWLVEIAPLYQGVALERALTTGTVSWTLLINALYLAVMGTLGLYVASRRLGKLLLK</sequence>
<dbReference type="EMBL" id="BAAANE010000004">
    <property type="protein sequence ID" value="GAA1629598.1"/>
    <property type="molecule type" value="Genomic_DNA"/>
</dbReference>
<feature type="transmembrane region" description="Helical" evidence="6">
    <location>
        <begin position="33"/>
        <end position="57"/>
    </location>
</feature>
<name>A0ABN2F5T7_9ACTN</name>
<keyword evidence="9" id="KW-1185">Reference proteome</keyword>
<gene>
    <name evidence="8" type="ORF">GCM10009744_17000</name>
</gene>
<dbReference type="PANTHER" id="PTHR43229:SF2">
    <property type="entry name" value="NODULATION PROTEIN J"/>
    <property type="match status" value="1"/>
</dbReference>
<feature type="transmembrane region" description="Helical" evidence="6">
    <location>
        <begin position="235"/>
        <end position="257"/>
    </location>
</feature>
<comment type="similarity">
    <text evidence="6">Belongs to the ABC-2 integral membrane protein family.</text>
</comment>
<comment type="caution">
    <text evidence="8">The sequence shown here is derived from an EMBL/GenBank/DDBJ whole genome shotgun (WGS) entry which is preliminary data.</text>
</comment>
<evidence type="ECO:0000256" key="2">
    <source>
        <dbReference type="ARBA" id="ARBA00022692"/>
    </source>
</evidence>
<keyword evidence="2 6" id="KW-0812">Transmembrane</keyword>
<protein>
    <recommendedName>
        <fullName evidence="6">Transport permease protein</fullName>
    </recommendedName>
</protein>
<dbReference type="InterPro" id="IPR047817">
    <property type="entry name" value="ABC2_TM_bact-type"/>
</dbReference>
<dbReference type="PIRSF" id="PIRSF006648">
    <property type="entry name" value="DrrB"/>
    <property type="match status" value="1"/>
</dbReference>
<evidence type="ECO:0000256" key="3">
    <source>
        <dbReference type="ARBA" id="ARBA00022989"/>
    </source>
</evidence>
<dbReference type="Proteomes" id="UP001501319">
    <property type="component" value="Unassembled WGS sequence"/>
</dbReference>
<comment type="subcellular location">
    <subcellularLocation>
        <location evidence="6">Cell membrane</location>
        <topology evidence="6">Multi-pass membrane protein</topology>
    </subcellularLocation>
    <subcellularLocation>
        <location evidence="1">Membrane</location>
        <topology evidence="1">Multi-pass membrane protein</topology>
    </subcellularLocation>
</comment>
<keyword evidence="6" id="KW-1003">Cell membrane</keyword>
<proteinExistence type="inferred from homology"/>
<dbReference type="RefSeq" id="WP_344110404.1">
    <property type="nucleotide sequence ID" value="NZ_BAAANE010000004.1"/>
</dbReference>
<keyword evidence="3 6" id="KW-1133">Transmembrane helix</keyword>
<dbReference type="PRINTS" id="PR00164">
    <property type="entry name" value="ABC2TRNSPORT"/>
</dbReference>
<feature type="transmembrane region" description="Helical" evidence="6">
    <location>
        <begin position="124"/>
        <end position="145"/>
    </location>
</feature>
<dbReference type="Pfam" id="PF01061">
    <property type="entry name" value="ABC2_membrane"/>
    <property type="match status" value="1"/>
</dbReference>
<keyword evidence="6" id="KW-0813">Transport</keyword>
<feature type="transmembrane region" description="Helical" evidence="6">
    <location>
        <begin position="186"/>
        <end position="204"/>
    </location>
</feature>